<dbReference type="FunCoup" id="A0A212PRF0">
    <property type="interactions" value="24"/>
</dbReference>
<dbReference type="PROSITE" id="PS51352">
    <property type="entry name" value="THIOREDOXIN_2"/>
    <property type="match status" value="1"/>
</dbReference>
<evidence type="ECO:0000313" key="6">
    <source>
        <dbReference type="EMBL" id="SNB49483.1"/>
    </source>
</evidence>
<feature type="domain" description="Thioredoxin" evidence="5">
    <location>
        <begin position="23"/>
        <end position="173"/>
    </location>
</feature>
<dbReference type="EMBL" id="FYEK01000002">
    <property type="protein sequence ID" value="SNB49483.1"/>
    <property type="molecule type" value="Genomic_DNA"/>
</dbReference>
<keyword evidence="1 6" id="KW-0575">Peroxidase</keyword>
<evidence type="ECO:0000256" key="2">
    <source>
        <dbReference type="ARBA" id="ARBA00022862"/>
    </source>
</evidence>
<keyword evidence="1 6" id="KW-0560">Oxidoreductase</keyword>
<evidence type="ECO:0000256" key="4">
    <source>
        <dbReference type="ARBA" id="ARBA00023284"/>
    </source>
</evidence>
<dbReference type="SUPFAM" id="SSF52833">
    <property type="entry name" value="Thioredoxin-like"/>
    <property type="match status" value="1"/>
</dbReference>
<dbReference type="GO" id="GO:0008379">
    <property type="term" value="F:thioredoxin peroxidase activity"/>
    <property type="evidence" value="ECO:0007669"/>
    <property type="project" value="InterPro"/>
</dbReference>
<dbReference type="PANTHER" id="PTHR43110:SF1">
    <property type="entry name" value="THIOL PEROXIDASE"/>
    <property type="match status" value="1"/>
</dbReference>
<dbReference type="Pfam" id="PF08534">
    <property type="entry name" value="Redoxin"/>
    <property type="match status" value="1"/>
</dbReference>
<dbReference type="AlphaFoldDB" id="A0A212PRF0"/>
<evidence type="ECO:0000256" key="1">
    <source>
        <dbReference type="ARBA" id="ARBA00022559"/>
    </source>
</evidence>
<organism evidence="6 7">
    <name type="scientific">Thermoflexus hugenholtzii JAD2</name>
    <dbReference type="NCBI Taxonomy" id="877466"/>
    <lineage>
        <taxon>Bacteria</taxon>
        <taxon>Bacillati</taxon>
        <taxon>Chloroflexota</taxon>
        <taxon>Thermoflexia</taxon>
        <taxon>Thermoflexales</taxon>
        <taxon>Thermoflexaceae</taxon>
        <taxon>Thermoflexus</taxon>
    </lineage>
</organism>
<dbReference type="CDD" id="cd03014">
    <property type="entry name" value="PRX_Atyp2cys"/>
    <property type="match status" value="1"/>
</dbReference>
<dbReference type="InterPro" id="IPR013766">
    <property type="entry name" value="Thioredoxin_domain"/>
</dbReference>
<keyword evidence="2" id="KW-0049">Antioxidant</keyword>
<keyword evidence="7" id="KW-1185">Reference proteome</keyword>
<name>A0A212PRF0_9CHLR</name>
<evidence type="ECO:0000313" key="7">
    <source>
        <dbReference type="Proteomes" id="UP000197025"/>
    </source>
</evidence>
<proteinExistence type="predicted"/>
<evidence type="ECO:0000256" key="3">
    <source>
        <dbReference type="ARBA" id="ARBA00023157"/>
    </source>
</evidence>
<gene>
    <name evidence="6" type="ORF">SAMN02746019_00029520</name>
</gene>
<accession>A0A212PRF0</accession>
<dbReference type="OrthoDB" id="9781543at2"/>
<dbReference type="InterPro" id="IPR050455">
    <property type="entry name" value="Tpx_Peroxidase_subfamily"/>
</dbReference>
<reference evidence="7" key="1">
    <citation type="submission" date="2017-06" db="EMBL/GenBank/DDBJ databases">
        <authorList>
            <person name="Varghese N."/>
            <person name="Submissions S."/>
        </authorList>
    </citation>
    <scope>NUCLEOTIDE SEQUENCE [LARGE SCALE GENOMIC DNA]</scope>
    <source>
        <strain evidence="7">JAD2</strain>
    </source>
</reference>
<dbReference type="InParanoid" id="A0A212PRF0"/>
<evidence type="ECO:0000259" key="5">
    <source>
        <dbReference type="PROSITE" id="PS51352"/>
    </source>
</evidence>
<dbReference type="InterPro" id="IPR002065">
    <property type="entry name" value="TPX"/>
</dbReference>
<dbReference type="Gene3D" id="3.40.30.10">
    <property type="entry name" value="Glutaredoxin"/>
    <property type="match status" value="1"/>
</dbReference>
<dbReference type="InterPro" id="IPR013740">
    <property type="entry name" value="Redoxin"/>
</dbReference>
<dbReference type="InterPro" id="IPR036249">
    <property type="entry name" value="Thioredoxin-like_sf"/>
</dbReference>
<dbReference type="PANTHER" id="PTHR43110">
    <property type="entry name" value="THIOL PEROXIDASE"/>
    <property type="match status" value="1"/>
</dbReference>
<dbReference type="Proteomes" id="UP000197025">
    <property type="component" value="Unassembled WGS sequence"/>
</dbReference>
<dbReference type="RefSeq" id="WP_088569811.1">
    <property type="nucleotide sequence ID" value="NZ_FYEK01000002.1"/>
</dbReference>
<protein>
    <submittedName>
        <fullName evidence="6">Thiol peroxidase, atypical 2-Cys peroxiredoxin</fullName>
    </submittedName>
</protein>
<keyword evidence="3" id="KW-1015">Disulfide bond</keyword>
<keyword evidence="4" id="KW-0676">Redox-active center</keyword>
<dbReference type="NCBIfam" id="NF001808">
    <property type="entry name" value="PRK00522.1"/>
    <property type="match status" value="1"/>
</dbReference>
<sequence>MTVERFGAVTFRGKPLTVIGEPLRVGDVAPDVELVAPDLSPFRIRSTDGKIRILSVVPSLDTGVCDAQTRRFDQEVARFGDEVVLITVSADLPFAQRRWAAEANAQHVILASDHREMAFGQAYGTWVKELRLEQRAVFVLDRDGTIRYAEYVPEIAQHPNYDAALEAVRALLGQPEPR</sequence>